<keyword evidence="2" id="KW-1185">Reference proteome</keyword>
<sequence length="164" mass="18658">MKRYLVLFFSIIGLIVLTGCAGSSDKNSKIEAEEMIKVENWKESPLFESNNFSMIGEEGRAGFIYENNEVDRFYTNRINKYMWHFWGSEEEFSGAFQVIGTHEKSKEPIVVVPEREGQSSLSPNNGADHHIPSNMALPKKGLWKLEAVIDSKIIGTVFVEVHEK</sequence>
<dbReference type="Gene3D" id="2.60.40.3830">
    <property type="match status" value="1"/>
</dbReference>
<dbReference type="PROSITE" id="PS51257">
    <property type="entry name" value="PROKAR_LIPOPROTEIN"/>
    <property type="match status" value="1"/>
</dbReference>
<reference evidence="1 2" key="1">
    <citation type="submission" date="2023-07" db="EMBL/GenBank/DDBJ databases">
        <title>Novel species in genus Planococcus.</title>
        <authorList>
            <person name="Ning S."/>
        </authorList>
    </citation>
    <scope>NUCLEOTIDE SEQUENCE [LARGE SCALE GENOMIC DNA]</scope>
    <source>
        <strain evidence="1 2">N017</strain>
    </source>
</reference>
<protein>
    <submittedName>
        <fullName evidence="1">DUF4871 domain-containing protein</fullName>
    </submittedName>
</protein>
<dbReference type="EMBL" id="JAUJWU010000005">
    <property type="protein sequence ID" value="MDN7247178.1"/>
    <property type="molecule type" value="Genomic_DNA"/>
</dbReference>
<evidence type="ECO:0000313" key="2">
    <source>
        <dbReference type="Proteomes" id="UP001172142"/>
    </source>
</evidence>
<proteinExistence type="predicted"/>
<organism evidence="1 2">
    <name type="scientific">Planococcus shenhongbingii</name>
    <dbReference type="NCBI Taxonomy" id="3058398"/>
    <lineage>
        <taxon>Bacteria</taxon>
        <taxon>Bacillati</taxon>
        <taxon>Bacillota</taxon>
        <taxon>Bacilli</taxon>
        <taxon>Bacillales</taxon>
        <taxon>Caryophanaceae</taxon>
        <taxon>Planococcus</taxon>
    </lineage>
</organism>
<dbReference type="InterPro" id="IPR032366">
    <property type="entry name" value="DUF4871"/>
</dbReference>
<name>A0ABT8NHE9_9BACL</name>
<dbReference type="Pfam" id="PF16167">
    <property type="entry name" value="DUF4871"/>
    <property type="match status" value="1"/>
</dbReference>
<accession>A0ABT8NHE9</accession>
<evidence type="ECO:0000313" key="1">
    <source>
        <dbReference type="EMBL" id="MDN7247178.1"/>
    </source>
</evidence>
<dbReference type="RefSeq" id="WP_301857473.1">
    <property type="nucleotide sequence ID" value="NZ_JAUJWU010000005.1"/>
</dbReference>
<comment type="caution">
    <text evidence="1">The sequence shown here is derived from an EMBL/GenBank/DDBJ whole genome shotgun (WGS) entry which is preliminary data.</text>
</comment>
<dbReference type="Proteomes" id="UP001172142">
    <property type="component" value="Unassembled WGS sequence"/>
</dbReference>
<gene>
    <name evidence="1" type="ORF">QWY13_16990</name>
</gene>